<organism evidence="2 3">
    <name type="scientific">Acinetobacter guillouiae</name>
    <name type="common">Acinetobacter genomosp. 11</name>
    <dbReference type="NCBI Taxonomy" id="106649"/>
    <lineage>
        <taxon>Bacteria</taxon>
        <taxon>Pseudomonadati</taxon>
        <taxon>Pseudomonadota</taxon>
        <taxon>Gammaproteobacteria</taxon>
        <taxon>Moraxellales</taxon>
        <taxon>Moraxellaceae</taxon>
        <taxon>Acinetobacter</taxon>
    </lineage>
</organism>
<dbReference type="AlphaFoldDB" id="A0A8X8KH42"/>
<dbReference type="EMBL" id="JAHWXT010000009">
    <property type="protein sequence ID" value="MCF0266726.1"/>
    <property type="molecule type" value="Genomic_DNA"/>
</dbReference>
<comment type="caution">
    <text evidence="2">The sequence shown here is derived from an EMBL/GenBank/DDBJ whole genome shotgun (WGS) entry which is preliminary data.</text>
</comment>
<reference evidence="2" key="1">
    <citation type="submission" date="2021-07" db="EMBL/GenBank/DDBJ databases">
        <authorList>
            <person name="Fernandez M."/>
            <person name="Pereira P."/>
            <person name="Torres Tejerizo G.A."/>
            <person name="Gonzalez P."/>
            <person name="Agostini E."/>
        </authorList>
    </citation>
    <scope>NUCLEOTIDE SEQUENCE</scope>
    <source>
        <strain evidence="2">SFC 500-1A</strain>
    </source>
</reference>
<feature type="compositionally biased region" description="Low complexity" evidence="1">
    <location>
        <begin position="47"/>
        <end position="62"/>
    </location>
</feature>
<dbReference type="RefSeq" id="WP_056512843.1">
    <property type="nucleotide sequence ID" value="NZ_BKVV01000053.1"/>
</dbReference>
<evidence type="ECO:0000313" key="2">
    <source>
        <dbReference type="EMBL" id="MCF0266726.1"/>
    </source>
</evidence>
<name>A0A8X8KH42_ACIGI</name>
<accession>A0A8X8KH42</accession>
<feature type="region of interest" description="Disordered" evidence="1">
    <location>
        <begin position="1"/>
        <end position="62"/>
    </location>
</feature>
<dbReference type="Proteomes" id="UP000887320">
    <property type="component" value="Unassembled WGS sequence"/>
</dbReference>
<sequence length="62" mass="7391">MVQLIKKGGLRERANRSRKYTQSENNIKTLDPHRYTTQDQNHSRNDQQSQEQPLIPQQHPDH</sequence>
<gene>
    <name evidence="2" type="ORF">KW868_19930</name>
</gene>
<proteinExistence type="predicted"/>
<evidence type="ECO:0000256" key="1">
    <source>
        <dbReference type="SAM" id="MobiDB-lite"/>
    </source>
</evidence>
<protein>
    <submittedName>
        <fullName evidence="2">Uncharacterized protein</fullName>
    </submittedName>
</protein>
<feature type="compositionally biased region" description="Basic and acidic residues" evidence="1">
    <location>
        <begin position="30"/>
        <end position="45"/>
    </location>
</feature>
<evidence type="ECO:0000313" key="3">
    <source>
        <dbReference type="Proteomes" id="UP000887320"/>
    </source>
</evidence>